<gene>
    <name evidence="3" type="ORF">NESM_000548900</name>
</gene>
<feature type="transmembrane region" description="Helical" evidence="2">
    <location>
        <begin position="399"/>
        <end position="423"/>
    </location>
</feature>
<keyword evidence="4" id="KW-1185">Reference proteome</keyword>
<evidence type="ECO:0000313" key="4">
    <source>
        <dbReference type="Proteomes" id="UP001430356"/>
    </source>
</evidence>
<evidence type="ECO:0000256" key="1">
    <source>
        <dbReference type="SAM" id="MobiDB-lite"/>
    </source>
</evidence>
<dbReference type="InterPro" id="IPR009944">
    <property type="entry name" value="Amastin"/>
</dbReference>
<dbReference type="PANTHER" id="PTHR33297">
    <property type="entry name" value="AMASTIN-LIKE SURFACE PROTEIN-LIKE PROTEIN-RELATED"/>
    <property type="match status" value="1"/>
</dbReference>
<feature type="compositionally biased region" description="Acidic residues" evidence="1">
    <location>
        <begin position="203"/>
        <end position="214"/>
    </location>
</feature>
<dbReference type="PANTHER" id="PTHR33297:SF6">
    <property type="entry name" value="AMASTIN-LIKE PROTEIN"/>
    <property type="match status" value="1"/>
</dbReference>
<evidence type="ECO:0000313" key="3">
    <source>
        <dbReference type="EMBL" id="KAK7196140.1"/>
    </source>
</evidence>
<feature type="compositionally biased region" description="Polar residues" evidence="1">
    <location>
        <begin position="118"/>
        <end position="128"/>
    </location>
</feature>
<proteinExistence type="predicted"/>
<dbReference type="AlphaFoldDB" id="A0AAW0EQZ5"/>
<keyword evidence="2" id="KW-1133">Transmembrane helix</keyword>
<feature type="region of interest" description="Disordered" evidence="1">
    <location>
        <begin position="1"/>
        <end position="254"/>
    </location>
</feature>
<evidence type="ECO:0000256" key="2">
    <source>
        <dbReference type="SAM" id="Phobius"/>
    </source>
</evidence>
<dbReference type="EMBL" id="JAECZO010000069">
    <property type="protein sequence ID" value="KAK7196140.1"/>
    <property type="molecule type" value="Genomic_DNA"/>
</dbReference>
<feature type="transmembrane region" description="Helical" evidence="2">
    <location>
        <begin position="435"/>
        <end position="460"/>
    </location>
</feature>
<comment type="caution">
    <text evidence="3">The sequence shown here is derived from an EMBL/GenBank/DDBJ whole genome shotgun (WGS) entry which is preliminary data.</text>
</comment>
<sequence length="510" mass="53553">MSTVARAKKMFDDASSFSDDKDDDDEVKAPSAAAAPRAQHTDALGGSPPPATTAAAAKERVDYSDPTAFAAKSASASQPRAERSPADAGGDAYAAAHSTMVTRVDVSPPPKETPSRGAASSAQPSQPTKAVVGTPAAARSAPAGDTPYNTPATVSKRHAEREGVAAAGSPRSAAAAAAGTGKDRRRSSTAGTFDNLAHYREREEEEADNDDDEAVAFSTVAKAGDSRTVRRRSSEGAGYEMQEQYTPASANRQTAAQLDYSHDDGHPALPRLSSDDSDDEDFPFSSYIFPRLDPALADYRGSRTAVAAAKRGEAIPPNAVEQSCAYLMVTDVRVAVYLGVLLLSLVLVVVSIPTSQLDQRGMACFTYWGYKANCDSSTYTLSRPLYPCADIRSRLGAGAAFSILTLIVYLVNLTAAVIAVCCLKEAPRTISLKSRVVIGALGSVAVVTQLISWAAVAGIYSGGYCNVTNIAYGVGFGLNLSSWVLNVLGVVLLLAVPSHLVNRHQQPQQR</sequence>
<feature type="transmembrane region" description="Helical" evidence="2">
    <location>
        <begin position="334"/>
        <end position="352"/>
    </location>
</feature>
<feature type="compositionally biased region" description="Polar residues" evidence="1">
    <location>
        <begin position="243"/>
        <end position="254"/>
    </location>
</feature>
<keyword evidence="2" id="KW-0472">Membrane</keyword>
<organism evidence="3 4">
    <name type="scientific">Novymonas esmeraldas</name>
    <dbReference type="NCBI Taxonomy" id="1808958"/>
    <lineage>
        <taxon>Eukaryota</taxon>
        <taxon>Discoba</taxon>
        <taxon>Euglenozoa</taxon>
        <taxon>Kinetoplastea</taxon>
        <taxon>Metakinetoplastina</taxon>
        <taxon>Trypanosomatida</taxon>
        <taxon>Trypanosomatidae</taxon>
        <taxon>Novymonas</taxon>
    </lineage>
</organism>
<protein>
    <submittedName>
        <fullName evidence="3">Amastin-like protein</fullName>
    </submittedName>
</protein>
<dbReference type="Proteomes" id="UP001430356">
    <property type="component" value="Unassembled WGS sequence"/>
</dbReference>
<dbReference type="Pfam" id="PF07344">
    <property type="entry name" value="Amastin"/>
    <property type="match status" value="1"/>
</dbReference>
<feature type="compositionally biased region" description="Low complexity" evidence="1">
    <location>
        <begin position="165"/>
        <end position="179"/>
    </location>
</feature>
<reference evidence="3 4" key="1">
    <citation type="journal article" date="2021" name="MBio">
        <title>A New Model Trypanosomatid, Novymonas esmeraldas: Genomic Perception of Its 'Candidatus Pandoraea novymonadis' Endosymbiont.</title>
        <authorList>
            <person name="Zakharova A."/>
            <person name="Saura A."/>
            <person name="Butenko A."/>
            <person name="Podesvova L."/>
            <person name="Warmusova S."/>
            <person name="Kostygov A.Y."/>
            <person name="Nenarokova A."/>
            <person name="Lukes J."/>
            <person name="Opperdoes F.R."/>
            <person name="Yurchenko V."/>
        </authorList>
    </citation>
    <scope>NUCLEOTIDE SEQUENCE [LARGE SCALE GENOMIC DNA]</scope>
    <source>
        <strain evidence="3 4">E262AT.01</strain>
    </source>
</reference>
<feature type="compositionally biased region" description="Low complexity" evidence="1">
    <location>
        <begin position="86"/>
        <end position="96"/>
    </location>
</feature>
<feature type="compositionally biased region" description="Low complexity" evidence="1">
    <location>
        <begin position="29"/>
        <end position="38"/>
    </location>
</feature>
<feature type="compositionally biased region" description="Basic and acidic residues" evidence="1">
    <location>
        <begin position="224"/>
        <end position="234"/>
    </location>
</feature>
<accession>A0AAW0EQZ5</accession>
<keyword evidence="2" id="KW-0812">Transmembrane</keyword>
<name>A0AAW0EQZ5_9TRYP</name>
<feature type="transmembrane region" description="Helical" evidence="2">
    <location>
        <begin position="480"/>
        <end position="501"/>
    </location>
</feature>